<dbReference type="AlphaFoldDB" id="A0A135I6K7"/>
<dbReference type="Proteomes" id="UP000070529">
    <property type="component" value="Unassembled WGS sequence"/>
</dbReference>
<dbReference type="PIRSF" id="PIRSF006257">
    <property type="entry name" value="UCP006257"/>
    <property type="match status" value="1"/>
</dbReference>
<dbReference type="EMBL" id="LNTY01000039">
    <property type="protein sequence ID" value="KXF81024.1"/>
    <property type="molecule type" value="Genomic_DNA"/>
</dbReference>
<organism evidence="2 3">
    <name type="scientific">Enterovibrio coralii</name>
    <dbReference type="NCBI Taxonomy" id="294935"/>
    <lineage>
        <taxon>Bacteria</taxon>
        <taxon>Pseudomonadati</taxon>
        <taxon>Pseudomonadota</taxon>
        <taxon>Gammaproteobacteria</taxon>
        <taxon>Vibrionales</taxon>
        <taxon>Vibrionaceae</taxon>
        <taxon>Enterovibrio</taxon>
    </lineage>
</organism>
<name>A0A135I6K7_9GAMM</name>
<keyword evidence="3" id="KW-1185">Reference proteome</keyword>
<dbReference type="STRING" id="294935.ATN88_21775"/>
<evidence type="ECO:0000313" key="3">
    <source>
        <dbReference type="Proteomes" id="UP000070529"/>
    </source>
</evidence>
<dbReference type="InterPro" id="IPR023376">
    <property type="entry name" value="YqcC-like_dom"/>
</dbReference>
<dbReference type="RefSeq" id="WP_067418168.1">
    <property type="nucleotide sequence ID" value="NZ_LNTY01000039.1"/>
</dbReference>
<dbReference type="PANTHER" id="PTHR39586">
    <property type="entry name" value="CYTOPLASMIC PROTEIN-RELATED"/>
    <property type="match status" value="1"/>
</dbReference>
<gene>
    <name evidence="2" type="ORF">ATN88_21775</name>
</gene>
<dbReference type="PANTHER" id="PTHR39586:SF1">
    <property type="entry name" value="CYTOPLASMIC PROTEIN"/>
    <property type="match status" value="1"/>
</dbReference>
<dbReference type="OrthoDB" id="8794567at2"/>
<sequence>MSKHQKVGVLLLQLKTVLEQHGHWQDEAPADDKLASSEPFAIDTLSCTEWLQWIFIPKMQFLVDHQFPLPTSFSISPYVEEALKGTDGHLEITQVSTDIDALFSSDTQ</sequence>
<dbReference type="InterPro" id="IPR036814">
    <property type="entry name" value="YqcC-like_sf"/>
</dbReference>
<feature type="domain" description="YqcC-like" evidence="1">
    <location>
        <begin position="9"/>
        <end position="102"/>
    </location>
</feature>
<dbReference type="Gene3D" id="1.20.1440.40">
    <property type="entry name" value="YqcC-like"/>
    <property type="match status" value="1"/>
</dbReference>
<dbReference type="Pfam" id="PF04287">
    <property type="entry name" value="DUF446"/>
    <property type="match status" value="1"/>
</dbReference>
<protein>
    <submittedName>
        <fullName evidence="2">Pseudouridine synthase</fullName>
    </submittedName>
</protein>
<evidence type="ECO:0000259" key="1">
    <source>
        <dbReference type="Pfam" id="PF04287"/>
    </source>
</evidence>
<comment type="caution">
    <text evidence="2">The sequence shown here is derived from an EMBL/GenBank/DDBJ whole genome shotgun (WGS) entry which is preliminary data.</text>
</comment>
<reference evidence="2 3" key="1">
    <citation type="submission" date="2015-11" db="EMBL/GenBank/DDBJ databases">
        <title>Genomic Taxonomy of the Vibrionaceae.</title>
        <authorList>
            <person name="Gomez-Gil B."/>
            <person name="Enciso-Ibarra J."/>
        </authorList>
    </citation>
    <scope>NUCLEOTIDE SEQUENCE [LARGE SCALE GENOMIC DNA]</scope>
    <source>
        <strain evidence="2 3">CAIM 912</strain>
    </source>
</reference>
<accession>A0A135I6K7</accession>
<dbReference type="GO" id="GO:0044010">
    <property type="term" value="P:single-species biofilm formation"/>
    <property type="evidence" value="ECO:0007669"/>
    <property type="project" value="TreeGrafter"/>
</dbReference>
<proteinExistence type="predicted"/>
<dbReference type="SUPFAM" id="SSF158452">
    <property type="entry name" value="YqcC-like"/>
    <property type="match status" value="1"/>
</dbReference>
<dbReference type="InterPro" id="IPR007384">
    <property type="entry name" value="UCP006257"/>
</dbReference>
<evidence type="ECO:0000313" key="2">
    <source>
        <dbReference type="EMBL" id="KXF81024.1"/>
    </source>
</evidence>